<dbReference type="OrthoDB" id="7658418at2"/>
<evidence type="ECO:0000313" key="2">
    <source>
        <dbReference type="EMBL" id="PSK87849.1"/>
    </source>
</evidence>
<dbReference type="GO" id="GO:0005975">
    <property type="term" value="P:carbohydrate metabolic process"/>
    <property type="evidence" value="ECO:0007669"/>
    <property type="project" value="InterPro"/>
</dbReference>
<dbReference type="Proteomes" id="UP000240624">
    <property type="component" value="Unassembled WGS sequence"/>
</dbReference>
<dbReference type="SUPFAM" id="SSF88713">
    <property type="entry name" value="Glycoside hydrolase/deacetylase"/>
    <property type="match status" value="1"/>
</dbReference>
<feature type="compositionally biased region" description="Low complexity" evidence="1">
    <location>
        <begin position="282"/>
        <end position="291"/>
    </location>
</feature>
<sequence>MASLIGDPPARDGTAEIGLREVVPGPETETGVTPEVGTAPDATPDTGREPADAPEMPSEEGYPAREAEAERAEADIVVSGRATVETLPDAPSSPPVLSSTPLPEVPQEPEAVEAFDMPDTGPGGDAPLEIAGMAPPVEAEAPSEPVLSPPQTEAPQVPSGSAPQDPLPTTPRADVPAGRGAAPSADTAPESRPEAGDAVSAPETLPETAAGPSVAPGSEEPVLPGPPSRVIEVPAGEADITVATDPPPPPSQAPREVIDEEPETPEPDAADEVETAGLPQTAAPAPGSSGLPEPPAPPEAPAAAGEAPAGIALEPGTITVLPVPELGERSLPGRAAGLNGGDAVPVRRPGTEEEAEPAPIAEDAPAILRFAAPDTADAGAPRLSVVMLDMGLLDDPVSAVSSIPFPVTIGIDPEAPNAAARAARWRDAGYEVAAMVRLPAGARPSDVEVTYEAAFAALPEAVALLDAGGAGLNADGDVTAQALDHLAKDGRGLVALPHGLATPLRQARDRGVPAVEIYRDLGEVGQDDRVIRRFLDQAAFRARQQGQVTLLAELNPETITALTLWGNRAGREGVSPAPVSALLRLQSVGPGK</sequence>
<evidence type="ECO:0000313" key="5">
    <source>
        <dbReference type="Proteomes" id="UP000240624"/>
    </source>
</evidence>
<reference evidence="3 4" key="1">
    <citation type="submission" date="2017-03" db="EMBL/GenBank/DDBJ databases">
        <authorList>
            <person name="Afonso C.L."/>
            <person name="Miller P.J."/>
            <person name="Scott M.A."/>
            <person name="Spackman E."/>
            <person name="Goraichik I."/>
            <person name="Dimitrov K.M."/>
            <person name="Suarez D.L."/>
            <person name="Swayne D.E."/>
        </authorList>
    </citation>
    <scope>NUCLEOTIDE SEQUENCE [LARGE SCALE GENOMIC DNA]</scope>
    <source>
        <strain evidence="3 4">CECT 8367</strain>
    </source>
</reference>
<feature type="compositionally biased region" description="Low complexity" evidence="1">
    <location>
        <begin position="21"/>
        <end position="38"/>
    </location>
</feature>
<protein>
    <submittedName>
        <fullName evidence="3">Divergent polysaccharide deacetylase</fullName>
    </submittedName>
    <submittedName>
        <fullName evidence="2">Polysaccharide deacetylase 2 family uncharacterized protein YibQ</fullName>
    </submittedName>
</protein>
<dbReference type="AlphaFoldDB" id="A0A1X6YYJ2"/>
<feature type="region of interest" description="Disordered" evidence="1">
    <location>
        <begin position="331"/>
        <end position="358"/>
    </location>
</feature>
<evidence type="ECO:0000313" key="4">
    <source>
        <dbReference type="Proteomes" id="UP000193495"/>
    </source>
</evidence>
<dbReference type="EMBL" id="PYGB01000002">
    <property type="protein sequence ID" value="PSK87849.1"/>
    <property type="molecule type" value="Genomic_DNA"/>
</dbReference>
<dbReference type="Gene3D" id="3.20.20.370">
    <property type="entry name" value="Glycoside hydrolase/deacetylase"/>
    <property type="match status" value="1"/>
</dbReference>
<feature type="region of interest" description="Disordered" evidence="1">
    <location>
        <begin position="1"/>
        <end position="309"/>
    </location>
</feature>
<reference evidence="2 5" key="2">
    <citation type="submission" date="2018-03" db="EMBL/GenBank/DDBJ databases">
        <title>Genomic Encyclopedia of Archaeal and Bacterial Type Strains, Phase II (KMG-II): from individual species to whole genera.</title>
        <authorList>
            <person name="Goeker M."/>
        </authorList>
    </citation>
    <scope>NUCLEOTIDE SEQUENCE [LARGE SCALE GENOMIC DNA]</scope>
    <source>
        <strain evidence="2 5">DSM 29956</strain>
    </source>
</reference>
<dbReference type="Pfam" id="PF04748">
    <property type="entry name" value="Polysacc_deac_2"/>
    <property type="match status" value="1"/>
</dbReference>
<feature type="compositionally biased region" description="Basic and acidic residues" evidence="1">
    <location>
        <begin position="62"/>
        <end position="74"/>
    </location>
</feature>
<organism evidence="3 4">
    <name type="scientific">Limimaricola soesokkakensis</name>
    <dbReference type="NCBI Taxonomy" id="1343159"/>
    <lineage>
        <taxon>Bacteria</taxon>
        <taxon>Pseudomonadati</taxon>
        <taxon>Pseudomonadota</taxon>
        <taxon>Alphaproteobacteria</taxon>
        <taxon>Rhodobacterales</taxon>
        <taxon>Paracoccaceae</taxon>
        <taxon>Limimaricola</taxon>
    </lineage>
</organism>
<feature type="compositionally biased region" description="Polar residues" evidence="1">
    <location>
        <begin position="149"/>
        <end position="162"/>
    </location>
</feature>
<name>A0A1X6YYJ2_9RHOB</name>
<dbReference type="Proteomes" id="UP000193495">
    <property type="component" value="Unassembled WGS sequence"/>
</dbReference>
<dbReference type="EMBL" id="FWFY01000003">
    <property type="protein sequence ID" value="SLN35119.1"/>
    <property type="molecule type" value="Genomic_DNA"/>
</dbReference>
<feature type="compositionally biased region" description="Low complexity" evidence="1">
    <location>
        <begin position="134"/>
        <end position="146"/>
    </location>
</feature>
<dbReference type="CDD" id="cd10936">
    <property type="entry name" value="CE4_DAC2"/>
    <property type="match status" value="1"/>
</dbReference>
<proteinExistence type="predicted"/>
<dbReference type="InterPro" id="IPR006837">
    <property type="entry name" value="Divergent_DAC"/>
</dbReference>
<dbReference type="InterPro" id="IPR011330">
    <property type="entry name" value="Glyco_hydro/deAcase_b/a-brl"/>
</dbReference>
<evidence type="ECO:0000256" key="1">
    <source>
        <dbReference type="SAM" id="MobiDB-lite"/>
    </source>
</evidence>
<keyword evidence="5" id="KW-1185">Reference proteome</keyword>
<accession>A0A1X6YYJ2</accession>
<feature type="compositionally biased region" description="Acidic residues" evidence="1">
    <location>
        <begin position="258"/>
        <end position="274"/>
    </location>
</feature>
<gene>
    <name evidence="2" type="ORF">CLV79_102338</name>
    <name evidence="3" type="ORF">LOS8367_01420</name>
</gene>
<evidence type="ECO:0000313" key="3">
    <source>
        <dbReference type="EMBL" id="SLN35119.1"/>
    </source>
</evidence>
<dbReference type="RefSeq" id="WP_133056297.1">
    <property type="nucleotide sequence ID" value="NZ_FWFY01000003.1"/>
</dbReference>